<evidence type="ECO:0000313" key="4">
    <source>
        <dbReference type="Proteomes" id="UP000326565"/>
    </source>
</evidence>
<organism evidence="3 4">
    <name type="scientific">Aspergillus leporis</name>
    <dbReference type="NCBI Taxonomy" id="41062"/>
    <lineage>
        <taxon>Eukaryota</taxon>
        <taxon>Fungi</taxon>
        <taxon>Dikarya</taxon>
        <taxon>Ascomycota</taxon>
        <taxon>Pezizomycotina</taxon>
        <taxon>Eurotiomycetes</taxon>
        <taxon>Eurotiomycetidae</taxon>
        <taxon>Eurotiales</taxon>
        <taxon>Aspergillaceae</taxon>
        <taxon>Aspergillus</taxon>
        <taxon>Aspergillus subgen. Circumdati</taxon>
    </lineage>
</organism>
<name>A0A5N5WY04_9EURO</name>
<keyword evidence="2" id="KW-0472">Membrane</keyword>
<gene>
    <name evidence="3" type="ORF">BDV29DRAFT_175614</name>
</gene>
<proteinExistence type="predicted"/>
<keyword evidence="2" id="KW-1133">Transmembrane helix</keyword>
<keyword evidence="4" id="KW-1185">Reference proteome</keyword>
<feature type="compositionally biased region" description="Low complexity" evidence="1">
    <location>
        <begin position="100"/>
        <end position="110"/>
    </location>
</feature>
<dbReference type="EMBL" id="ML732228">
    <property type="protein sequence ID" value="KAB8073381.1"/>
    <property type="molecule type" value="Genomic_DNA"/>
</dbReference>
<evidence type="ECO:0000313" key="3">
    <source>
        <dbReference type="EMBL" id="KAB8073381.1"/>
    </source>
</evidence>
<evidence type="ECO:0000256" key="2">
    <source>
        <dbReference type="SAM" id="Phobius"/>
    </source>
</evidence>
<feature type="compositionally biased region" description="Polar residues" evidence="1">
    <location>
        <begin position="382"/>
        <end position="393"/>
    </location>
</feature>
<evidence type="ECO:0000256" key="1">
    <source>
        <dbReference type="SAM" id="MobiDB-lite"/>
    </source>
</evidence>
<keyword evidence="2" id="KW-0812">Transmembrane</keyword>
<feature type="compositionally biased region" description="Basic and acidic residues" evidence="1">
    <location>
        <begin position="282"/>
        <end position="292"/>
    </location>
</feature>
<feature type="compositionally biased region" description="Low complexity" evidence="1">
    <location>
        <begin position="314"/>
        <end position="326"/>
    </location>
</feature>
<feature type="transmembrane region" description="Helical" evidence="2">
    <location>
        <begin position="6"/>
        <end position="27"/>
    </location>
</feature>
<reference evidence="3 4" key="1">
    <citation type="submission" date="2019-04" db="EMBL/GenBank/DDBJ databases">
        <title>Friends and foes A comparative genomics study of 23 Aspergillus species from section Flavi.</title>
        <authorList>
            <consortium name="DOE Joint Genome Institute"/>
            <person name="Kjaerbolling I."/>
            <person name="Vesth T."/>
            <person name="Frisvad J.C."/>
            <person name="Nybo J.L."/>
            <person name="Theobald S."/>
            <person name="Kildgaard S."/>
            <person name="Isbrandt T."/>
            <person name="Kuo A."/>
            <person name="Sato A."/>
            <person name="Lyhne E.K."/>
            <person name="Kogle M.E."/>
            <person name="Wiebenga A."/>
            <person name="Kun R.S."/>
            <person name="Lubbers R.J."/>
            <person name="Makela M.R."/>
            <person name="Barry K."/>
            <person name="Chovatia M."/>
            <person name="Clum A."/>
            <person name="Daum C."/>
            <person name="Haridas S."/>
            <person name="He G."/>
            <person name="LaButti K."/>
            <person name="Lipzen A."/>
            <person name="Mondo S."/>
            <person name="Riley R."/>
            <person name="Salamov A."/>
            <person name="Simmons B.A."/>
            <person name="Magnuson J.K."/>
            <person name="Henrissat B."/>
            <person name="Mortensen U.H."/>
            <person name="Larsen T.O."/>
            <person name="Devries R.P."/>
            <person name="Grigoriev I.V."/>
            <person name="Machida M."/>
            <person name="Baker S.E."/>
            <person name="Andersen M.R."/>
        </authorList>
    </citation>
    <scope>NUCLEOTIDE SEQUENCE [LARGE SCALE GENOMIC DNA]</scope>
    <source>
        <strain evidence="3 4">CBS 151.66</strain>
    </source>
</reference>
<feature type="compositionally biased region" description="Basic and acidic residues" evidence="1">
    <location>
        <begin position="111"/>
        <end position="136"/>
    </location>
</feature>
<dbReference type="Proteomes" id="UP000326565">
    <property type="component" value="Unassembled WGS sequence"/>
</dbReference>
<dbReference type="OrthoDB" id="4492972at2759"/>
<feature type="region of interest" description="Disordered" evidence="1">
    <location>
        <begin position="241"/>
        <end position="266"/>
    </location>
</feature>
<dbReference type="AlphaFoldDB" id="A0A5N5WY04"/>
<feature type="compositionally biased region" description="Low complexity" evidence="1">
    <location>
        <begin position="337"/>
        <end position="353"/>
    </location>
</feature>
<feature type="region of interest" description="Disordered" evidence="1">
    <location>
        <begin position="100"/>
        <end position="136"/>
    </location>
</feature>
<sequence>MSSTTLLTLPFLALISIPLLISAYITICFSVLALFLRLFIIYVELCYAIIANYFIIPTSNTSSLLNFAPSEPTTPAASTTPRRRSLDYGRTIYFSGSSFLQSVPVSPSQSHPDRSQRRNSSHSEKQNDQESAFHDLDSRHFRGEGLSKRAYYPSLRGFLGLISGDERRDFEGVGGWRCWTSSSKFYAHHSRSASSSSSVSEEADERAWLSINNRLELPSQPLGTRSSYDSLEHPLPRRHRQVFSSRPDDSHSLHHRRSATTSVLSTLDARSSNSLSVFLSTRPDHNASETRSRAASQHSRPRQLIGEIPSAIPSHSHTSNHSFSSSDGPNGYFALRPSSGVSSGATTPGSTTPVEERSSPRTMGRSMAHYPAGVRYRRRSISGPNSSARIVRS</sequence>
<protein>
    <submittedName>
        <fullName evidence="3">Uncharacterized protein</fullName>
    </submittedName>
</protein>
<feature type="region of interest" description="Disordered" evidence="1">
    <location>
        <begin position="279"/>
        <end position="393"/>
    </location>
</feature>
<accession>A0A5N5WY04</accession>
<feature type="transmembrane region" description="Helical" evidence="2">
    <location>
        <begin position="34"/>
        <end position="56"/>
    </location>
</feature>